<feature type="transmembrane region" description="Helical" evidence="2">
    <location>
        <begin position="40"/>
        <end position="73"/>
    </location>
</feature>
<proteinExistence type="predicted"/>
<feature type="transmembrane region" description="Helical" evidence="2">
    <location>
        <begin position="12"/>
        <end position="34"/>
    </location>
</feature>
<dbReference type="AlphaFoldDB" id="A0AAJ2LVB7"/>
<reference evidence="3 4" key="1">
    <citation type="submission" date="2021-06" db="EMBL/GenBank/DDBJ databases">
        <title>Genome-based taxonomic framework of Microbacterium strains isolated from marine environment, the description of four new species and reclassification of four preexisting species.</title>
        <authorList>
            <person name="Lee S.D."/>
            <person name="Kim S.-M."/>
            <person name="Byeon Y.-S."/>
            <person name="Yang H.L."/>
            <person name="Kim I.S."/>
        </authorList>
    </citation>
    <scope>NUCLEOTIDE SEQUENCE [LARGE SCALE GENOMIC DNA]</scope>
    <source>
        <strain evidence="3 4">KACC 20514</strain>
    </source>
</reference>
<dbReference type="GeneID" id="301456957"/>
<evidence type="ECO:0000313" key="4">
    <source>
        <dbReference type="Proteomes" id="UP001183582"/>
    </source>
</evidence>
<feature type="compositionally biased region" description="Low complexity" evidence="1">
    <location>
        <begin position="101"/>
        <end position="119"/>
    </location>
</feature>
<dbReference type="EMBL" id="JAHWXH010000001">
    <property type="protein sequence ID" value="MDS0244377.1"/>
    <property type="molecule type" value="Genomic_DNA"/>
</dbReference>
<name>A0AAJ2LVB7_9MICO</name>
<protein>
    <submittedName>
        <fullName evidence="3">Small multidrug efflux protein</fullName>
    </submittedName>
</protein>
<dbReference type="Proteomes" id="UP001183582">
    <property type="component" value="Unassembled WGS sequence"/>
</dbReference>
<sequence>MSASPYQGLQDFVAGFPEFVQPLLVAAIGMIPYVEGEGSAALGILVGINPLVAAIAGAAGNILSVVLVVVFGARARDAVVARRARKAEPARVGAGAGVGGDPADPAAVDPADPAAPAPEAGEKPSRTAKGRRRLSAWLVRFGVPGASLIAPLALPTQLTAAFFVASGVRKGWVILWQVVAIVLWTGLVAAAALGLVTVLGWA</sequence>
<accession>A0AAJ2LVB7</accession>
<evidence type="ECO:0000313" key="3">
    <source>
        <dbReference type="EMBL" id="MDS0244377.1"/>
    </source>
</evidence>
<comment type="caution">
    <text evidence="3">The sequence shown here is derived from an EMBL/GenBank/DDBJ whole genome shotgun (WGS) entry which is preliminary data.</text>
</comment>
<evidence type="ECO:0000256" key="2">
    <source>
        <dbReference type="SAM" id="Phobius"/>
    </source>
</evidence>
<dbReference type="RefSeq" id="WP_310890454.1">
    <property type="nucleotide sequence ID" value="NZ_BAAAGR010000001.1"/>
</dbReference>
<keyword evidence="2" id="KW-0812">Transmembrane</keyword>
<feature type="transmembrane region" description="Helical" evidence="2">
    <location>
        <begin position="134"/>
        <end position="154"/>
    </location>
</feature>
<organism evidence="3 4">
    <name type="scientific">Microbacterium aurantiacum</name>
    <dbReference type="NCBI Taxonomy" id="162393"/>
    <lineage>
        <taxon>Bacteria</taxon>
        <taxon>Bacillati</taxon>
        <taxon>Actinomycetota</taxon>
        <taxon>Actinomycetes</taxon>
        <taxon>Micrococcales</taxon>
        <taxon>Microbacteriaceae</taxon>
        <taxon>Microbacterium</taxon>
    </lineage>
</organism>
<feature type="region of interest" description="Disordered" evidence="1">
    <location>
        <begin position="92"/>
        <end position="129"/>
    </location>
</feature>
<evidence type="ECO:0000256" key="1">
    <source>
        <dbReference type="SAM" id="MobiDB-lite"/>
    </source>
</evidence>
<feature type="transmembrane region" description="Helical" evidence="2">
    <location>
        <begin position="174"/>
        <end position="201"/>
    </location>
</feature>
<keyword evidence="2" id="KW-1133">Transmembrane helix</keyword>
<keyword evidence="2" id="KW-0472">Membrane</keyword>
<gene>
    <name evidence="3" type="ORF">KZC50_01980</name>
</gene>